<dbReference type="Proteomes" id="UP000306954">
    <property type="component" value="Unassembled WGS sequence"/>
</dbReference>
<dbReference type="PANTHER" id="PTHR48051">
    <property type="match status" value="1"/>
</dbReference>
<dbReference type="InterPro" id="IPR050216">
    <property type="entry name" value="LRR_domain-containing"/>
</dbReference>
<feature type="compositionally biased region" description="Basic and acidic residues" evidence="3">
    <location>
        <begin position="678"/>
        <end position="690"/>
    </location>
</feature>
<keyword evidence="1" id="KW-0433">Leucine-rich repeat</keyword>
<feature type="region of interest" description="Disordered" evidence="3">
    <location>
        <begin position="558"/>
        <end position="607"/>
    </location>
</feature>
<evidence type="ECO:0008006" key="6">
    <source>
        <dbReference type="Google" id="ProtNLM"/>
    </source>
</evidence>
<gene>
    <name evidence="4" type="ORF">E3P90_02412</name>
</gene>
<name>A0A4T0I3V0_WALIC</name>
<dbReference type="GO" id="GO:0005737">
    <property type="term" value="C:cytoplasm"/>
    <property type="evidence" value="ECO:0007669"/>
    <property type="project" value="TreeGrafter"/>
</dbReference>
<feature type="region of interest" description="Disordered" evidence="3">
    <location>
        <begin position="930"/>
        <end position="1047"/>
    </location>
</feature>
<dbReference type="Pfam" id="PF10428">
    <property type="entry name" value="SOG2"/>
    <property type="match status" value="1"/>
</dbReference>
<feature type="compositionally biased region" description="Polar residues" evidence="3">
    <location>
        <begin position="656"/>
        <end position="672"/>
    </location>
</feature>
<feature type="compositionally biased region" description="Polar residues" evidence="3">
    <location>
        <begin position="259"/>
        <end position="275"/>
    </location>
</feature>
<proteinExistence type="predicted"/>
<dbReference type="SMART" id="SM00369">
    <property type="entry name" value="LRR_TYP"/>
    <property type="match status" value="4"/>
</dbReference>
<accession>A0A4T0I3V0</accession>
<sequence>MSETKEGDKKNKNGKNQLKLSNTEIIGVIERVVSQSTVVDTWDLSKAGIDTLPVQVINLIKQDTCRLALSYNRLAGLPNEILQLGKLRYLNLRANMLSTFPVVLTHLPNLEILELGRNKIKKLPKHPGCLANLKVFSISKNRLTRIPDYLSNFHNLRIIKLDSNPIEWPPPDAFDSFNHAASSVTHPDYPQKHKLDLEMEAWVAALRRWLRHNPDSGTQNDTHDSTPSNTPSPFNPPTPDTPNNHYFSPTLDVYNSDYASKSSHASHGRNASSSAIFPKRSINQELKVKKSLPDMRHGSNRIITDPTPLNATLHRDESLSFAVERKESVDLPPIPTLPSSLSGFPGPSSVSETETSEHNCSREYKQEHYPATPLSRNIEHLQKQALHSSTVSTTYKHRHTPTPPSPLSISNTDIIVDAANSLLFALSQTHSAISHLVTLTHSDFAVVVGPLLNSAAGGLDPLFRVLGGKVHSGNSVHSAHSSNTIEDLTDAVKMASRAFSPLIAELRARVAGRFVVDAQFVHPVVLRMVVLTLYGSMSEIANVWRVMSGCVGGVSGLSSVSGGDRGGGGDRNENQLQHQQAQKPLQPLQPNQLHQPHQTRSIDKSTKKVYRQGVSLTQADFDYVHSHNSAQSSTLAPSAPNTPSDRLPYLDLDNPRTPTSRSPEPGSTTAHEQAQLDGHVRERERDDVHSQLRTPSPHAHPAQLQPHQIDTLKVAPRTPRASTPDDAGELVELIGSCVEVGGRFWPVLDEDVASTSTYDDGGDSVHKNANTNTNTNTRATLKANTPSHTSDPIMVELRDKSNEAKLLTAKLAQDLEVVKSARNAYGVGGLRAADAACVKVLFEHASAFNKMVIWMASLVKGLGEMRRLPLKTRRRMQMIMDLVSELTVQLHVSQYRPLAPSPNSAALNMASGSGSGGVIGNEVNGSNSLNSLNSWKSLNSTAPRSPKSAKSSKSTGKKSREKGLGMAAFPAPVLSRSQSSMPANMASMAGSMSAGMGMGKRPSQPRSATNFGAGLSKVFSPTSYADSKKRGGSVSGYSASSDSTSYE</sequence>
<feature type="region of interest" description="Disordered" evidence="3">
    <location>
        <begin position="756"/>
        <end position="790"/>
    </location>
</feature>
<comment type="caution">
    <text evidence="4">The sequence shown here is derived from an EMBL/GenBank/DDBJ whole genome shotgun (WGS) entry which is preliminary data.</text>
</comment>
<protein>
    <recommendedName>
        <fullName evidence="6">Leucine-rich repeat-containing protein sog2</fullName>
    </recommendedName>
</protein>
<reference evidence="4 5" key="1">
    <citation type="submission" date="2019-03" db="EMBL/GenBank/DDBJ databases">
        <title>Sequencing 23 genomes of Wallemia ichthyophaga.</title>
        <authorList>
            <person name="Gostincar C."/>
        </authorList>
    </citation>
    <scope>NUCLEOTIDE SEQUENCE [LARGE SCALE GENOMIC DNA]</scope>
    <source>
        <strain evidence="4 5">EXF-8621</strain>
    </source>
</reference>
<feature type="region of interest" description="Disordered" evidence="3">
    <location>
        <begin position="289"/>
        <end position="308"/>
    </location>
</feature>
<feature type="region of interest" description="Disordered" evidence="3">
    <location>
        <begin position="330"/>
        <end position="359"/>
    </location>
</feature>
<feature type="compositionally biased region" description="Polar residues" evidence="3">
    <location>
        <begin position="628"/>
        <end position="644"/>
    </location>
</feature>
<feature type="compositionally biased region" description="Low complexity" evidence="3">
    <location>
        <begin position="930"/>
        <end position="954"/>
    </location>
</feature>
<dbReference type="PROSITE" id="PS51450">
    <property type="entry name" value="LRR"/>
    <property type="match status" value="1"/>
</dbReference>
<dbReference type="AlphaFoldDB" id="A0A4T0I3V0"/>
<dbReference type="PANTHER" id="PTHR48051:SF1">
    <property type="entry name" value="RAS SUPPRESSOR PROTEIN 1"/>
    <property type="match status" value="1"/>
</dbReference>
<evidence type="ECO:0000313" key="4">
    <source>
        <dbReference type="EMBL" id="TIB11532.1"/>
    </source>
</evidence>
<feature type="compositionally biased region" description="Low complexity" evidence="3">
    <location>
        <begin position="575"/>
        <end position="598"/>
    </location>
</feature>
<dbReference type="InterPro" id="IPR032675">
    <property type="entry name" value="LRR_dom_sf"/>
</dbReference>
<evidence type="ECO:0000256" key="1">
    <source>
        <dbReference type="ARBA" id="ARBA00022614"/>
    </source>
</evidence>
<feature type="compositionally biased region" description="Low complexity" evidence="3">
    <location>
        <begin position="337"/>
        <end position="351"/>
    </location>
</feature>
<dbReference type="InterPro" id="IPR003591">
    <property type="entry name" value="Leu-rich_rpt_typical-subtyp"/>
</dbReference>
<organism evidence="4 5">
    <name type="scientific">Wallemia ichthyophaga</name>
    <dbReference type="NCBI Taxonomy" id="245174"/>
    <lineage>
        <taxon>Eukaryota</taxon>
        <taxon>Fungi</taxon>
        <taxon>Dikarya</taxon>
        <taxon>Basidiomycota</taxon>
        <taxon>Wallemiomycotina</taxon>
        <taxon>Wallemiomycetes</taxon>
        <taxon>Wallemiales</taxon>
        <taxon>Wallemiaceae</taxon>
        <taxon>Wallemia</taxon>
    </lineage>
</organism>
<feature type="region of interest" description="Disordered" evidence="3">
    <location>
        <begin position="213"/>
        <end position="249"/>
    </location>
</feature>
<keyword evidence="2" id="KW-0677">Repeat</keyword>
<dbReference type="Gene3D" id="3.80.10.10">
    <property type="entry name" value="Ribonuclease Inhibitor"/>
    <property type="match status" value="1"/>
</dbReference>
<evidence type="ECO:0000256" key="2">
    <source>
        <dbReference type="ARBA" id="ARBA00022737"/>
    </source>
</evidence>
<evidence type="ECO:0000256" key="3">
    <source>
        <dbReference type="SAM" id="MobiDB-lite"/>
    </source>
</evidence>
<evidence type="ECO:0000313" key="5">
    <source>
        <dbReference type="Proteomes" id="UP000306954"/>
    </source>
</evidence>
<feature type="region of interest" description="Disordered" evidence="3">
    <location>
        <begin position="628"/>
        <end position="708"/>
    </location>
</feature>
<feature type="compositionally biased region" description="Low complexity" evidence="3">
    <location>
        <begin position="768"/>
        <end position="785"/>
    </location>
</feature>
<dbReference type="Pfam" id="PF13855">
    <property type="entry name" value="LRR_8"/>
    <property type="match status" value="1"/>
</dbReference>
<dbReference type="InterPro" id="IPR001611">
    <property type="entry name" value="Leu-rich_rpt"/>
</dbReference>
<feature type="compositionally biased region" description="Low complexity" evidence="3">
    <location>
        <begin position="977"/>
        <end position="995"/>
    </location>
</feature>
<dbReference type="SUPFAM" id="SSF52075">
    <property type="entry name" value="Outer arm dynein light chain 1"/>
    <property type="match status" value="1"/>
</dbReference>
<dbReference type="EMBL" id="SPOF01000023">
    <property type="protein sequence ID" value="TIB11532.1"/>
    <property type="molecule type" value="Genomic_DNA"/>
</dbReference>
<feature type="compositionally biased region" description="Low complexity" evidence="3">
    <location>
        <begin position="1035"/>
        <end position="1047"/>
    </location>
</feature>
<dbReference type="InterPro" id="IPR019487">
    <property type="entry name" value="RAM_signalling_pathway_SOG2"/>
</dbReference>
<feature type="region of interest" description="Disordered" evidence="3">
    <location>
        <begin position="259"/>
        <end position="278"/>
    </location>
</feature>